<organism evidence="2 3">
    <name type="scientific">candidate division WOR_3 bacterium SM1_77</name>
    <dbReference type="NCBI Taxonomy" id="1703778"/>
    <lineage>
        <taxon>Bacteria</taxon>
        <taxon>Bacteria division WOR-3</taxon>
    </lineage>
</organism>
<proteinExistence type="predicted"/>
<dbReference type="AlphaFoldDB" id="A0A0S8JYH9"/>
<reference evidence="2 3" key="1">
    <citation type="journal article" date="2015" name="Microbiome">
        <title>Genomic resolution of linkages in carbon, nitrogen, and sulfur cycling among widespread estuary sediment bacteria.</title>
        <authorList>
            <person name="Baker B.J."/>
            <person name="Lazar C.S."/>
            <person name="Teske A.P."/>
            <person name="Dick G.J."/>
        </authorList>
    </citation>
    <scope>NUCLEOTIDE SEQUENCE [LARGE SCALE GENOMIC DNA]</scope>
    <source>
        <strain evidence="2">SM1_77</strain>
    </source>
</reference>
<name>A0A0S8JYH9_UNCW3</name>
<protein>
    <submittedName>
        <fullName evidence="2">Uncharacterized protein</fullName>
    </submittedName>
</protein>
<dbReference type="Proteomes" id="UP000050975">
    <property type="component" value="Unassembled WGS sequence"/>
</dbReference>
<sequence length="126" mass="15015">MTTRQRHWAEAFIPDCSPSSHVRAVTQLLREQGYEVSVNDEDMYIYYMEHPLRETFSYDDDVRDEDDIEDRWYASNRNWIARFMINHIGQQTLRLLDSRFGTENSSVGSYTKMPFPKEKKHDNTNA</sequence>
<comment type="caution">
    <text evidence="2">The sequence shown here is derived from an EMBL/GenBank/DDBJ whole genome shotgun (WGS) entry which is preliminary data.</text>
</comment>
<evidence type="ECO:0000256" key="1">
    <source>
        <dbReference type="SAM" id="MobiDB-lite"/>
    </source>
</evidence>
<dbReference type="EMBL" id="LJVE01000089">
    <property type="protein sequence ID" value="KPL13693.1"/>
    <property type="molecule type" value="Genomic_DNA"/>
</dbReference>
<feature type="region of interest" description="Disordered" evidence="1">
    <location>
        <begin position="103"/>
        <end position="126"/>
    </location>
</feature>
<accession>A0A0S8JYH9</accession>
<feature type="compositionally biased region" description="Basic and acidic residues" evidence="1">
    <location>
        <begin position="115"/>
        <end position="126"/>
    </location>
</feature>
<gene>
    <name evidence="2" type="ORF">AMJ74_04745</name>
</gene>
<evidence type="ECO:0000313" key="3">
    <source>
        <dbReference type="Proteomes" id="UP000050975"/>
    </source>
</evidence>
<evidence type="ECO:0000313" key="2">
    <source>
        <dbReference type="EMBL" id="KPL13693.1"/>
    </source>
</evidence>